<sequence length="327" mass="36828">MRELEAPGSVDYETTRWLLRPDSIAITRADLRGARGEAVSDDLSTPSTFVLLYREYLRYRWDVFELAFSQDHEDWTTAMTADERESFLGIAVSFHHGSRQLEIDLPVFMIGAAEEHRLHLAAQIETQARHTTFFGRFLCEAVGVQCTNAMELLDQTFPWVQETFIGPFGLLAHQAEELGRKPDDQLAQVRYGTTCFLWIEGVLAKSFLSVLMGFAAGRGLLPTFLVGARATYLDHSRQVRGGLLFLQDALRRDPAVVSEIHDTLHTILTVSGVSSRRSFHEPLGWSEDEMRLLVCSHLRRRCDVLGIALPADLENLLVPIQQKDVGG</sequence>
<evidence type="ECO:0000313" key="2">
    <source>
        <dbReference type="Proteomes" id="UP000708347"/>
    </source>
</evidence>
<dbReference type="EMBL" id="VBSB01000035">
    <property type="protein sequence ID" value="NTY63197.1"/>
    <property type="molecule type" value="Genomic_DNA"/>
</dbReference>
<reference evidence="1 2" key="1">
    <citation type="submission" date="2019-05" db="EMBL/GenBank/DDBJ databases">
        <title>Mycolicibacterium sphagni ENV482 genome assembly.</title>
        <authorList>
            <person name="Chen W."/>
            <person name="Faulkner N.W."/>
            <person name="Hyman M.R."/>
        </authorList>
    </citation>
    <scope>NUCLEOTIDE SEQUENCE [LARGE SCALE GENOMIC DNA]</scope>
    <source>
        <strain evidence="1 2">ENV482</strain>
    </source>
</reference>
<dbReference type="SUPFAM" id="SSF47240">
    <property type="entry name" value="Ferritin-like"/>
    <property type="match status" value="1"/>
</dbReference>
<dbReference type="InterPro" id="IPR009078">
    <property type="entry name" value="Ferritin-like_SF"/>
</dbReference>
<dbReference type="RefSeq" id="WP_174400841.1">
    <property type="nucleotide sequence ID" value="NZ_VBSB01000035.1"/>
</dbReference>
<dbReference type="Proteomes" id="UP000708347">
    <property type="component" value="Unassembled WGS sequence"/>
</dbReference>
<dbReference type="InterPro" id="IPR012348">
    <property type="entry name" value="RNR-like"/>
</dbReference>
<keyword evidence="2" id="KW-1185">Reference proteome</keyword>
<accession>A0ABX2K625</accession>
<organism evidence="1 2">
    <name type="scientific">Mycolicibacterium sphagni</name>
    <dbReference type="NCBI Taxonomy" id="1786"/>
    <lineage>
        <taxon>Bacteria</taxon>
        <taxon>Bacillati</taxon>
        <taxon>Actinomycetota</taxon>
        <taxon>Actinomycetes</taxon>
        <taxon>Mycobacteriales</taxon>
        <taxon>Mycobacteriaceae</taxon>
        <taxon>Mycolicibacterium</taxon>
    </lineage>
</organism>
<dbReference type="Gene3D" id="1.10.620.20">
    <property type="entry name" value="Ribonucleotide Reductase, subunit A"/>
    <property type="match status" value="1"/>
</dbReference>
<comment type="caution">
    <text evidence="1">The sequence shown here is derived from an EMBL/GenBank/DDBJ whole genome shotgun (WGS) entry which is preliminary data.</text>
</comment>
<proteinExistence type="predicted"/>
<protein>
    <submittedName>
        <fullName evidence="1">Ribonucleotide reductase</fullName>
    </submittedName>
</protein>
<evidence type="ECO:0000313" key="1">
    <source>
        <dbReference type="EMBL" id="NTY63197.1"/>
    </source>
</evidence>
<name>A0ABX2K625_9MYCO</name>
<gene>
    <name evidence="1" type="ORF">FEG63_27125</name>
</gene>